<dbReference type="InterPro" id="IPR004919">
    <property type="entry name" value="GmrSD_N"/>
</dbReference>
<dbReference type="AlphaFoldDB" id="C9LWI3"/>
<comment type="caution">
    <text evidence="2">The sequence shown here is derived from an EMBL/GenBank/DDBJ whole genome shotgun (WGS) entry which is preliminary data.</text>
</comment>
<name>C9LWI3_SELS3</name>
<evidence type="ECO:0000259" key="1">
    <source>
        <dbReference type="Pfam" id="PF03235"/>
    </source>
</evidence>
<proteinExistence type="predicted"/>
<dbReference type="STRING" id="546271.Selsp_0689"/>
<dbReference type="eggNOG" id="COG1479">
    <property type="taxonomic scope" value="Bacteria"/>
</dbReference>
<dbReference type="EMBL" id="ACKP02000044">
    <property type="protein sequence ID" value="EEX76732.1"/>
    <property type="molecule type" value="Genomic_DNA"/>
</dbReference>
<protein>
    <recommendedName>
        <fullName evidence="1">GmrSD restriction endonucleases N-terminal domain-containing protein</fullName>
    </recommendedName>
</protein>
<dbReference type="eggNOG" id="COG3472">
    <property type="taxonomic scope" value="Bacteria"/>
</dbReference>
<dbReference type="PANTHER" id="PTHR37292">
    <property type="entry name" value="VNG6097C"/>
    <property type="match status" value="1"/>
</dbReference>
<gene>
    <name evidence="2" type="ORF">SELSPUOL_01838</name>
</gene>
<sequence>MDCMRTNDTPILDLMKDIDKGNIQLPDFQRGWVWDDSRIRGLIASITQNFPVGAAMFLEYGNANVRFKYRMIEGAPSCKAQPEQLILDGQQRLTSIYASMCSPNAIKTRTDKGNEIKRFYYIDIAKAIDPAIDRVEAILSVPESKRITSDFGRKIDLDVSTAEREYANKLFPLNIILDDEKSFEWERAYLAYHSNSHEASDEYRTFRGKIIMTVTHYKIPVIGLDKDTPKEAVCQVFENVNQGGVSLTVFELVTAVFAMDDFELRKDWEKRKNNHLNGDILNIVTATDFLTACTLLSAYEKKGVVSCKKKDVLNLKLADYQKYADVLMQGFEEAEMLLFEERIFVSRDLPYTTQLIPLAVLCALLLPDRRIKNSNVKNKIKRWYWCGVFGELYGSANETRYVNDVVGVMNWLNGGELPKTIVDSYFNPMRLLMLQSRRSAAYKGIMALIMKNHSRDFISGQEIDLVLYKAAGIDIHHIFPKNYCKIKKYDYIKWDSIINKTPLSYSTNREIGGVAPSEYLARIEKKKVERADLCDYLASHWIDMADCMSDDFERFIVHRARKILDAIANVTGKPISGRDSDEVREKFGEIL</sequence>
<accession>C9LWI3</accession>
<dbReference type="Proteomes" id="UP000003505">
    <property type="component" value="Unassembled WGS sequence"/>
</dbReference>
<evidence type="ECO:0000313" key="3">
    <source>
        <dbReference type="Proteomes" id="UP000003505"/>
    </source>
</evidence>
<evidence type="ECO:0000313" key="2">
    <source>
        <dbReference type="EMBL" id="EEX76732.1"/>
    </source>
</evidence>
<feature type="domain" description="GmrSD restriction endonucleases N-terminal" evidence="1">
    <location>
        <begin position="11"/>
        <end position="257"/>
    </location>
</feature>
<organism evidence="2 3">
    <name type="scientific">Selenomonas sputigena (strain ATCC 35185 / DSM 20758 / CCUG 44933 / VPI D19B-28)</name>
    <dbReference type="NCBI Taxonomy" id="546271"/>
    <lineage>
        <taxon>Bacteria</taxon>
        <taxon>Bacillati</taxon>
        <taxon>Bacillota</taxon>
        <taxon>Negativicutes</taxon>
        <taxon>Selenomonadales</taxon>
        <taxon>Selenomonadaceae</taxon>
        <taxon>Selenomonas</taxon>
    </lineage>
</organism>
<reference evidence="2 3" key="1">
    <citation type="submission" date="2009-09" db="EMBL/GenBank/DDBJ databases">
        <authorList>
            <person name="Weinstock G."/>
            <person name="Sodergren E."/>
            <person name="Clifton S."/>
            <person name="Fulton L."/>
            <person name="Fulton B."/>
            <person name="Courtney L."/>
            <person name="Fronick C."/>
            <person name="Harrison M."/>
            <person name="Strong C."/>
            <person name="Farmer C."/>
            <person name="Delahaunty K."/>
            <person name="Markovic C."/>
            <person name="Hall O."/>
            <person name="Minx P."/>
            <person name="Tomlinson C."/>
            <person name="Mitreva M."/>
            <person name="Nelson J."/>
            <person name="Hou S."/>
            <person name="Wollam A."/>
            <person name="Pepin K.H."/>
            <person name="Johnson M."/>
            <person name="Bhonagiri V."/>
            <person name="Nash W.E."/>
            <person name="Warren W."/>
            <person name="Chinwalla A."/>
            <person name="Mardis E.R."/>
            <person name="Wilson R.K."/>
        </authorList>
    </citation>
    <scope>NUCLEOTIDE SEQUENCE [LARGE SCALE GENOMIC DNA]</scope>
    <source>
        <strain evidence="3">ATCC 35185 / DSM 20758 / VPI D19B-28</strain>
    </source>
</reference>
<dbReference type="Pfam" id="PF03235">
    <property type="entry name" value="GmrSD_N"/>
    <property type="match status" value="1"/>
</dbReference>
<dbReference type="PANTHER" id="PTHR37292:SF2">
    <property type="entry name" value="DUF262 DOMAIN-CONTAINING PROTEIN"/>
    <property type="match status" value="1"/>
</dbReference>